<feature type="region of interest" description="Disordered" evidence="1">
    <location>
        <begin position="43"/>
        <end position="96"/>
    </location>
</feature>
<sequence length="129" mass="14930">MGYIKGTLVEIRSHPQANGEPVCLYLHDVLRLARKELYTIGNERRNSGSFQSAKGDYESLDNGDDQKHDSRLHRYVATDDESEDSSQDERNGMTRHNDMRLLVDDVWRLARCHQLGFKRRVDTIPSAQR</sequence>
<dbReference type="AlphaFoldDB" id="A0A162I6E7"/>
<dbReference type="VEuPathDB" id="FungiDB:AAP_04380"/>
<keyword evidence="3" id="KW-1185">Reference proteome</keyword>
<organism evidence="2 3">
    <name type="scientific">Ascosphaera apis ARSEF 7405</name>
    <dbReference type="NCBI Taxonomy" id="392613"/>
    <lineage>
        <taxon>Eukaryota</taxon>
        <taxon>Fungi</taxon>
        <taxon>Dikarya</taxon>
        <taxon>Ascomycota</taxon>
        <taxon>Pezizomycotina</taxon>
        <taxon>Eurotiomycetes</taxon>
        <taxon>Eurotiomycetidae</taxon>
        <taxon>Onygenales</taxon>
        <taxon>Ascosphaeraceae</taxon>
        <taxon>Ascosphaera</taxon>
    </lineage>
</organism>
<dbReference type="EMBL" id="AZGZ01000021">
    <property type="protein sequence ID" value="KZZ89233.1"/>
    <property type="molecule type" value="Genomic_DNA"/>
</dbReference>
<evidence type="ECO:0000256" key="1">
    <source>
        <dbReference type="SAM" id="MobiDB-lite"/>
    </source>
</evidence>
<dbReference type="OrthoDB" id="10590352at2759"/>
<name>A0A162I6E7_9EURO</name>
<reference evidence="2 3" key="1">
    <citation type="journal article" date="2016" name="Genome Biol. Evol.">
        <title>Divergent and convergent evolution of fungal pathogenicity.</title>
        <authorList>
            <person name="Shang Y."/>
            <person name="Xiao G."/>
            <person name="Zheng P."/>
            <person name="Cen K."/>
            <person name="Zhan S."/>
            <person name="Wang C."/>
        </authorList>
    </citation>
    <scope>NUCLEOTIDE SEQUENCE [LARGE SCALE GENOMIC DNA]</scope>
    <source>
        <strain evidence="2 3">ARSEF 7405</strain>
    </source>
</reference>
<feature type="compositionally biased region" description="Basic and acidic residues" evidence="1">
    <location>
        <begin position="87"/>
        <end position="96"/>
    </location>
</feature>
<dbReference type="Proteomes" id="UP000242877">
    <property type="component" value="Unassembled WGS sequence"/>
</dbReference>
<proteinExistence type="predicted"/>
<gene>
    <name evidence="2" type="ORF">AAP_04380</name>
</gene>
<protein>
    <submittedName>
        <fullName evidence="2">Uncharacterized protein</fullName>
    </submittedName>
</protein>
<accession>A0A162I6E7</accession>
<evidence type="ECO:0000313" key="3">
    <source>
        <dbReference type="Proteomes" id="UP000242877"/>
    </source>
</evidence>
<comment type="caution">
    <text evidence="2">The sequence shown here is derived from an EMBL/GenBank/DDBJ whole genome shotgun (WGS) entry which is preliminary data.</text>
</comment>
<evidence type="ECO:0000313" key="2">
    <source>
        <dbReference type="EMBL" id="KZZ89233.1"/>
    </source>
</evidence>